<evidence type="ECO:0000313" key="2">
    <source>
        <dbReference type="EMBL" id="KAG6624972.1"/>
    </source>
</evidence>
<dbReference type="Proteomes" id="UP000811609">
    <property type="component" value="Chromosome 16"/>
</dbReference>
<gene>
    <name evidence="2" type="ORF">CIPAW_16G063500</name>
</gene>
<feature type="compositionally biased region" description="Basic and acidic residues" evidence="1">
    <location>
        <begin position="7"/>
        <end position="28"/>
    </location>
</feature>
<comment type="caution">
    <text evidence="2">The sequence shown here is derived from an EMBL/GenBank/DDBJ whole genome shotgun (WGS) entry which is preliminary data.</text>
</comment>
<keyword evidence="3" id="KW-1185">Reference proteome</keyword>
<name>A0A8T1N4J6_CARIL</name>
<evidence type="ECO:0000313" key="3">
    <source>
        <dbReference type="Proteomes" id="UP000811609"/>
    </source>
</evidence>
<reference evidence="2" key="1">
    <citation type="submission" date="2020-12" db="EMBL/GenBank/DDBJ databases">
        <title>WGS assembly of Carya illinoinensis cv. Pawnee.</title>
        <authorList>
            <person name="Platts A."/>
            <person name="Shu S."/>
            <person name="Wright S."/>
            <person name="Barry K."/>
            <person name="Edger P."/>
            <person name="Pires J.C."/>
            <person name="Schmutz J."/>
        </authorList>
    </citation>
    <scope>NUCLEOTIDE SEQUENCE</scope>
    <source>
        <tissue evidence="2">Leaf</tissue>
    </source>
</reference>
<protein>
    <submittedName>
        <fullName evidence="2">Uncharacterized protein</fullName>
    </submittedName>
</protein>
<feature type="compositionally biased region" description="Basic and acidic residues" evidence="1">
    <location>
        <begin position="45"/>
        <end position="55"/>
    </location>
</feature>
<accession>A0A8T1N4J6</accession>
<sequence length="113" mass="13057">MKGNGRASRERETQRGRVFETQRGRKEWASGPRGSSKIKKHRGKERQTQRWRKEGASASMVFESENTENEGRGHTSFGFSKSERSRRKRGGKLKKTKKQNGTVFNFFTLASFE</sequence>
<proteinExistence type="predicted"/>
<evidence type="ECO:0000256" key="1">
    <source>
        <dbReference type="SAM" id="MobiDB-lite"/>
    </source>
</evidence>
<dbReference type="AlphaFoldDB" id="A0A8T1N4J6"/>
<dbReference type="EMBL" id="CM031824">
    <property type="protein sequence ID" value="KAG6624972.1"/>
    <property type="molecule type" value="Genomic_DNA"/>
</dbReference>
<feature type="compositionally biased region" description="Basic residues" evidence="1">
    <location>
        <begin position="84"/>
        <end position="98"/>
    </location>
</feature>
<feature type="region of interest" description="Disordered" evidence="1">
    <location>
        <begin position="1"/>
        <end position="100"/>
    </location>
</feature>
<organism evidence="2 3">
    <name type="scientific">Carya illinoinensis</name>
    <name type="common">Pecan</name>
    <dbReference type="NCBI Taxonomy" id="32201"/>
    <lineage>
        <taxon>Eukaryota</taxon>
        <taxon>Viridiplantae</taxon>
        <taxon>Streptophyta</taxon>
        <taxon>Embryophyta</taxon>
        <taxon>Tracheophyta</taxon>
        <taxon>Spermatophyta</taxon>
        <taxon>Magnoliopsida</taxon>
        <taxon>eudicotyledons</taxon>
        <taxon>Gunneridae</taxon>
        <taxon>Pentapetalae</taxon>
        <taxon>rosids</taxon>
        <taxon>fabids</taxon>
        <taxon>Fagales</taxon>
        <taxon>Juglandaceae</taxon>
        <taxon>Carya</taxon>
    </lineage>
</organism>